<protein>
    <recommendedName>
        <fullName evidence="4">Tryptophan synthase beta chain-like PALP domain-containing protein</fullName>
    </recommendedName>
</protein>
<dbReference type="PANTHER" id="PTHR48078:SF7">
    <property type="entry name" value="BLL6502 PROTEIN"/>
    <property type="match status" value="1"/>
</dbReference>
<evidence type="ECO:0000313" key="6">
    <source>
        <dbReference type="Proteomes" id="UP000063429"/>
    </source>
</evidence>
<proteinExistence type="predicted"/>
<evidence type="ECO:0000256" key="2">
    <source>
        <dbReference type="ARBA" id="ARBA00022898"/>
    </source>
</evidence>
<dbReference type="InterPro" id="IPR001926">
    <property type="entry name" value="TrpB-like_PALP"/>
</dbReference>
<comment type="cofactor">
    <cofactor evidence="1">
        <name>pyridoxal 5'-phosphate</name>
        <dbReference type="ChEBI" id="CHEBI:597326"/>
    </cofactor>
</comment>
<evidence type="ECO:0000313" key="5">
    <source>
        <dbReference type="EMBL" id="AKZ64254.1"/>
    </source>
</evidence>
<accession>A0ABN4HZX5</accession>
<keyword evidence="2" id="KW-0663">Pyridoxal phosphate</keyword>
<dbReference type="Gene3D" id="3.40.50.1100">
    <property type="match status" value="2"/>
</dbReference>
<dbReference type="PROSITE" id="PS00165">
    <property type="entry name" value="DEHYDRATASE_SER_THR"/>
    <property type="match status" value="1"/>
</dbReference>
<reference evidence="6" key="1">
    <citation type="journal article" date="2015" name="Genome Announc.">
        <title>Complete Genome Sequence of Herbaspirillum hiltneri N3 (DSM 17495), Isolated from Surface-Sterilized Wheat Roots.</title>
        <authorList>
            <person name="Guizelini D."/>
            <person name="Saizaki P.M."/>
            <person name="Coimbra N.A."/>
            <person name="Weiss V.A."/>
            <person name="Faoro H."/>
            <person name="Sfeir M.Z."/>
            <person name="Baura V.A."/>
            <person name="Monteiro R.A."/>
            <person name="Chubatsu L.S."/>
            <person name="Souza E.M."/>
            <person name="Cruz L.M."/>
            <person name="Pedrosa F.O."/>
            <person name="Raittz R.T."/>
            <person name="Marchaukoski J.N."/>
            <person name="Steffens M.B."/>
        </authorList>
    </citation>
    <scope>NUCLEOTIDE SEQUENCE [LARGE SCALE GENOMIC DNA]</scope>
    <source>
        <strain evidence="6">N3</strain>
    </source>
</reference>
<dbReference type="PANTHER" id="PTHR48078">
    <property type="entry name" value="THREONINE DEHYDRATASE, MITOCHONDRIAL-RELATED"/>
    <property type="match status" value="1"/>
</dbReference>
<evidence type="ECO:0000259" key="4">
    <source>
        <dbReference type="Pfam" id="PF00291"/>
    </source>
</evidence>
<dbReference type="RefSeq" id="WP_053199607.1">
    <property type="nucleotide sequence ID" value="NZ_CP011409.1"/>
</dbReference>
<dbReference type="InterPro" id="IPR050147">
    <property type="entry name" value="Ser/Thr_Dehydratase"/>
</dbReference>
<sequence>MTHLLPTHAEIEQAAKAVYAAMPATPQYAWPLLSEALGAEAWVKHENHTPTGAFKIRGGLVYLQNLAQRPRQQQVRGVISATRGNHGQSVGFAARRYGIPATIVVPQGNSREKNAAMRALGVELVEFGQEFQESREHAALLAQQQQLHMIPSFHRDLVSGVATYWMELLRAQPDLDVLFVPIGQGSGVCAAAAARRALNVRTRIIGVVSAHALAYKLSFDGRSKIESPVTTVIADGMACRVPDEASLEVILSEVDEVIAVSDDEVAAAMKLYFTATHNVAEGAGAAALAAAMQIRHRLQGQRIGLTLSGGNVDHDMFAQILSRPGQEAQLADVNQQRRVA</sequence>
<dbReference type="InterPro" id="IPR000634">
    <property type="entry name" value="Ser/Thr_deHydtase_PyrdxlP-BS"/>
</dbReference>
<dbReference type="InterPro" id="IPR036052">
    <property type="entry name" value="TrpB-like_PALP_sf"/>
</dbReference>
<organism evidence="5 6">
    <name type="scientific">Herbaspirillum hiltneri N3</name>
    <dbReference type="NCBI Taxonomy" id="1262470"/>
    <lineage>
        <taxon>Bacteria</taxon>
        <taxon>Pseudomonadati</taxon>
        <taxon>Pseudomonadota</taxon>
        <taxon>Betaproteobacteria</taxon>
        <taxon>Burkholderiales</taxon>
        <taxon>Oxalobacteraceae</taxon>
        <taxon>Herbaspirillum</taxon>
    </lineage>
</organism>
<dbReference type="NCBIfam" id="NF004771">
    <property type="entry name" value="PRK06110.1"/>
    <property type="match status" value="1"/>
</dbReference>
<dbReference type="Proteomes" id="UP000063429">
    <property type="component" value="Chromosome"/>
</dbReference>
<name>A0ABN4HZX5_9BURK</name>
<dbReference type="SUPFAM" id="SSF53686">
    <property type="entry name" value="Tryptophan synthase beta subunit-like PLP-dependent enzymes"/>
    <property type="match status" value="1"/>
</dbReference>
<dbReference type="EMBL" id="CP011409">
    <property type="protein sequence ID" value="AKZ64254.1"/>
    <property type="molecule type" value="Genomic_DNA"/>
</dbReference>
<keyword evidence="3" id="KW-0456">Lyase</keyword>
<feature type="domain" description="Tryptophan synthase beta chain-like PALP" evidence="4">
    <location>
        <begin position="25"/>
        <end position="309"/>
    </location>
</feature>
<gene>
    <name evidence="5" type="ORF">F506_17700</name>
</gene>
<evidence type="ECO:0000256" key="3">
    <source>
        <dbReference type="ARBA" id="ARBA00023239"/>
    </source>
</evidence>
<evidence type="ECO:0000256" key="1">
    <source>
        <dbReference type="ARBA" id="ARBA00001933"/>
    </source>
</evidence>
<keyword evidence="6" id="KW-1185">Reference proteome</keyword>
<dbReference type="Pfam" id="PF00291">
    <property type="entry name" value="PALP"/>
    <property type="match status" value="1"/>
</dbReference>